<evidence type="ECO:0000313" key="2">
    <source>
        <dbReference type="EMBL" id="RDB28232.1"/>
    </source>
</evidence>
<dbReference type="InParanoid" id="A0A369K3S6"/>
<reference evidence="2" key="1">
    <citation type="submission" date="2018-04" db="EMBL/GenBank/DDBJ databases">
        <title>Whole genome sequencing of Hypsizygus marmoreus.</title>
        <authorList>
            <person name="Choi I.-G."/>
            <person name="Min B."/>
            <person name="Kim J.-G."/>
            <person name="Kim S."/>
            <person name="Oh Y.-L."/>
            <person name="Kong W.-S."/>
            <person name="Park H."/>
            <person name="Jeong J."/>
            <person name="Song E.-S."/>
        </authorList>
    </citation>
    <scope>NUCLEOTIDE SEQUENCE [LARGE SCALE GENOMIC DNA]</scope>
    <source>
        <strain evidence="2">51987-8</strain>
    </source>
</reference>
<keyword evidence="1" id="KW-1133">Transmembrane helix</keyword>
<dbReference type="AlphaFoldDB" id="A0A369K3S6"/>
<organism evidence="2 3">
    <name type="scientific">Hypsizygus marmoreus</name>
    <name type="common">White beech mushroom</name>
    <name type="synonym">Agaricus marmoreus</name>
    <dbReference type="NCBI Taxonomy" id="39966"/>
    <lineage>
        <taxon>Eukaryota</taxon>
        <taxon>Fungi</taxon>
        <taxon>Dikarya</taxon>
        <taxon>Basidiomycota</taxon>
        <taxon>Agaricomycotina</taxon>
        <taxon>Agaricomycetes</taxon>
        <taxon>Agaricomycetidae</taxon>
        <taxon>Agaricales</taxon>
        <taxon>Tricholomatineae</taxon>
        <taxon>Lyophyllaceae</taxon>
        <taxon>Hypsizygus</taxon>
    </lineage>
</organism>
<comment type="caution">
    <text evidence="2">The sequence shown here is derived from an EMBL/GenBank/DDBJ whole genome shotgun (WGS) entry which is preliminary data.</text>
</comment>
<gene>
    <name evidence="2" type="ORF">Hypma_001495</name>
</gene>
<name>A0A369K3S6_HYPMA</name>
<keyword evidence="1" id="KW-0812">Transmembrane</keyword>
<dbReference type="Proteomes" id="UP000076154">
    <property type="component" value="Unassembled WGS sequence"/>
</dbReference>
<dbReference type="EMBL" id="LUEZ02000012">
    <property type="protein sequence ID" value="RDB28232.1"/>
    <property type="molecule type" value="Genomic_DNA"/>
</dbReference>
<evidence type="ECO:0000256" key="1">
    <source>
        <dbReference type="SAM" id="Phobius"/>
    </source>
</evidence>
<feature type="transmembrane region" description="Helical" evidence="1">
    <location>
        <begin position="12"/>
        <end position="33"/>
    </location>
</feature>
<evidence type="ECO:0008006" key="4">
    <source>
        <dbReference type="Google" id="ProtNLM"/>
    </source>
</evidence>
<dbReference type="OrthoDB" id="2853572at2759"/>
<feature type="transmembrane region" description="Helical" evidence="1">
    <location>
        <begin position="82"/>
        <end position="104"/>
    </location>
</feature>
<feature type="transmembrane region" description="Helical" evidence="1">
    <location>
        <begin position="39"/>
        <end position="62"/>
    </location>
</feature>
<sequence>MSTPDLPKLKRQIYRLLWVELILSILILIPSLLPRLGSASIWVTPGGCLFALIHSITLLVLLRKGRNTSSSFPPTSKLATIICAWILVLVYIAGFGLALALLSLTLKYHFFWYADIMVIVELVLVGTQIGILVTIAVKCGQQRRSIMGTTRANIEYQPPSGQ</sequence>
<feature type="transmembrane region" description="Helical" evidence="1">
    <location>
        <begin position="110"/>
        <end position="137"/>
    </location>
</feature>
<protein>
    <recommendedName>
        <fullName evidence="4">MARVEL domain-containing protein</fullName>
    </recommendedName>
</protein>
<keyword evidence="3" id="KW-1185">Reference proteome</keyword>
<proteinExistence type="predicted"/>
<accession>A0A369K3S6</accession>
<evidence type="ECO:0000313" key="3">
    <source>
        <dbReference type="Proteomes" id="UP000076154"/>
    </source>
</evidence>
<keyword evidence="1" id="KW-0472">Membrane</keyword>